<organism evidence="2">
    <name type="scientific">Neisseria gonorrhoeae</name>
    <dbReference type="NCBI Taxonomy" id="485"/>
    <lineage>
        <taxon>Bacteria</taxon>
        <taxon>Pseudomonadati</taxon>
        <taxon>Pseudomonadota</taxon>
        <taxon>Betaproteobacteria</taxon>
        <taxon>Neisseriales</taxon>
        <taxon>Neisseriaceae</taxon>
        <taxon>Neisseria</taxon>
    </lineage>
</organism>
<dbReference type="EMBL" id="UGRI01000001">
    <property type="protein sequence ID" value="SUA24874.1"/>
    <property type="molecule type" value="Genomic_DNA"/>
</dbReference>
<protein>
    <submittedName>
        <fullName evidence="2">Transposase</fullName>
    </submittedName>
</protein>
<gene>
    <name evidence="2" type="ORF">NCTC11421_02881</name>
</gene>
<proteinExistence type="predicted"/>
<accession>A0A378W321</accession>
<evidence type="ECO:0000313" key="2">
    <source>
        <dbReference type="EMBL" id="SUA24874.1"/>
    </source>
</evidence>
<sequence>MAYSADLRNKALNHSGLTKSGQGGGPQAVRMVRNRSARRSITLGNRSLWAGRGNAVPVLLIRYITDNAKHRPNRSNV</sequence>
<evidence type="ECO:0000256" key="1">
    <source>
        <dbReference type="SAM" id="MobiDB-lite"/>
    </source>
</evidence>
<dbReference type="AlphaFoldDB" id="A0A378W321"/>
<reference evidence="2" key="1">
    <citation type="submission" date="2018-06" db="EMBL/GenBank/DDBJ databases">
        <authorList>
            <consortium name="Pathogen Informatics"/>
            <person name="Doyle S."/>
        </authorList>
    </citation>
    <scope>NUCLEOTIDE SEQUENCE [LARGE SCALE GENOMIC DNA]</scope>
    <source>
        <strain evidence="2">NCTC11421</strain>
    </source>
</reference>
<feature type="region of interest" description="Disordered" evidence="1">
    <location>
        <begin position="1"/>
        <end position="28"/>
    </location>
</feature>
<name>A0A378W321_NEIGO</name>